<dbReference type="PANTHER" id="PTHR24390:SF237">
    <property type="entry name" value="FI23536P1-RELATED"/>
    <property type="match status" value="1"/>
</dbReference>
<dbReference type="PANTHER" id="PTHR24390">
    <property type="entry name" value="ZINC FINGER PROTEIN"/>
    <property type="match status" value="1"/>
</dbReference>
<feature type="domain" description="C2H2-type" evidence="8">
    <location>
        <begin position="281"/>
        <end position="308"/>
    </location>
</feature>
<dbReference type="InterPro" id="IPR036236">
    <property type="entry name" value="Znf_C2H2_sf"/>
</dbReference>
<organism evidence="9 10">
    <name type="scientific">Molorchus minor</name>
    <dbReference type="NCBI Taxonomy" id="1323400"/>
    <lineage>
        <taxon>Eukaryota</taxon>
        <taxon>Metazoa</taxon>
        <taxon>Ecdysozoa</taxon>
        <taxon>Arthropoda</taxon>
        <taxon>Hexapoda</taxon>
        <taxon>Insecta</taxon>
        <taxon>Pterygota</taxon>
        <taxon>Neoptera</taxon>
        <taxon>Endopterygota</taxon>
        <taxon>Coleoptera</taxon>
        <taxon>Polyphaga</taxon>
        <taxon>Cucujiformia</taxon>
        <taxon>Chrysomeloidea</taxon>
        <taxon>Cerambycidae</taxon>
        <taxon>Lamiinae</taxon>
        <taxon>Monochamini</taxon>
        <taxon>Molorchus</taxon>
    </lineage>
</organism>
<feature type="domain" description="C2H2-type" evidence="8">
    <location>
        <begin position="343"/>
        <end position="370"/>
    </location>
</feature>
<feature type="domain" description="C2H2-type" evidence="8">
    <location>
        <begin position="130"/>
        <end position="157"/>
    </location>
</feature>
<evidence type="ECO:0000256" key="7">
    <source>
        <dbReference type="PROSITE-ProRule" id="PRU00042"/>
    </source>
</evidence>
<accession>A0ABQ9J5C2</accession>
<evidence type="ECO:0000313" key="10">
    <source>
        <dbReference type="Proteomes" id="UP001162164"/>
    </source>
</evidence>
<dbReference type="InterPro" id="IPR013087">
    <property type="entry name" value="Znf_C2H2_type"/>
</dbReference>
<keyword evidence="3" id="KW-0677">Repeat</keyword>
<dbReference type="Pfam" id="PF13909">
    <property type="entry name" value="zf-H2C2_5"/>
    <property type="match status" value="1"/>
</dbReference>
<feature type="domain" description="C2H2-type" evidence="8">
    <location>
        <begin position="312"/>
        <end position="339"/>
    </location>
</feature>
<name>A0ABQ9J5C2_9CUCU</name>
<dbReference type="Gene3D" id="3.30.160.60">
    <property type="entry name" value="Classic Zinc Finger"/>
    <property type="match status" value="3"/>
</dbReference>
<keyword evidence="6" id="KW-0539">Nucleus</keyword>
<dbReference type="EMBL" id="JAPWTJ010001196">
    <property type="protein sequence ID" value="KAJ8973324.1"/>
    <property type="molecule type" value="Genomic_DNA"/>
</dbReference>
<dbReference type="SUPFAM" id="SSF57667">
    <property type="entry name" value="beta-beta-alpha zinc fingers"/>
    <property type="match status" value="2"/>
</dbReference>
<comment type="subcellular location">
    <subcellularLocation>
        <location evidence="1">Nucleus</location>
    </subcellularLocation>
</comment>
<dbReference type="SMART" id="SM00355">
    <property type="entry name" value="ZnF_C2H2"/>
    <property type="match status" value="8"/>
</dbReference>
<feature type="domain" description="C2H2-type" evidence="8">
    <location>
        <begin position="374"/>
        <end position="401"/>
    </location>
</feature>
<evidence type="ECO:0000256" key="2">
    <source>
        <dbReference type="ARBA" id="ARBA00022723"/>
    </source>
</evidence>
<reference evidence="9" key="1">
    <citation type="journal article" date="2023" name="Insect Mol. Biol.">
        <title>Genome sequencing provides insights into the evolution of gene families encoding plant cell wall-degrading enzymes in longhorned beetles.</title>
        <authorList>
            <person name="Shin N.R."/>
            <person name="Okamura Y."/>
            <person name="Kirsch R."/>
            <person name="Pauchet Y."/>
        </authorList>
    </citation>
    <scope>NUCLEOTIDE SEQUENCE</scope>
    <source>
        <strain evidence="9">MMC_N1</strain>
    </source>
</reference>
<keyword evidence="2" id="KW-0479">Metal-binding</keyword>
<evidence type="ECO:0000259" key="8">
    <source>
        <dbReference type="PROSITE" id="PS50157"/>
    </source>
</evidence>
<evidence type="ECO:0000256" key="5">
    <source>
        <dbReference type="ARBA" id="ARBA00022833"/>
    </source>
</evidence>
<evidence type="ECO:0000256" key="4">
    <source>
        <dbReference type="ARBA" id="ARBA00022771"/>
    </source>
</evidence>
<keyword evidence="4 7" id="KW-0863">Zinc-finger</keyword>
<dbReference type="Proteomes" id="UP001162164">
    <property type="component" value="Unassembled WGS sequence"/>
</dbReference>
<evidence type="ECO:0000256" key="6">
    <source>
        <dbReference type="ARBA" id="ARBA00023242"/>
    </source>
</evidence>
<comment type="caution">
    <text evidence="9">The sequence shown here is derived from an EMBL/GenBank/DDBJ whole genome shotgun (WGS) entry which is preliminary data.</text>
</comment>
<gene>
    <name evidence="9" type="ORF">NQ317_017339</name>
</gene>
<proteinExistence type="predicted"/>
<dbReference type="PROSITE" id="PS50157">
    <property type="entry name" value="ZINC_FINGER_C2H2_2"/>
    <property type="match status" value="5"/>
</dbReference>
<evidence type="ECO:0000313" key="9">
    <source>
        <dbReference type="EMBL" id="KAJ8973324.1"/>
    </source>
</evidence>
<evidence type="ECO:0000256" key="1">
    <source>
        <dbReference type="ARBA" id="ARBA00004123"/>
    </source>
</evidence>
<evidence type="ECO:0000256" key="3">
    <source>
        <dbReference type="ARBA" id="ARBA00022737"/>
    </source>
</evidence>
<protein>
    <recommendedName>
        <fullName evidence="8">C2H2-type domain-containing protein</fullName>
    </recommendedName>
</protein>
<sequence length="549" mass="65781">MCEYQTIHKGNFKHHLLRHKDNLAPDHNNVELMTCRSCVTSLVSYLRFERVCAKTEEKIQYWQDSRNSTERVKLNRVRIFCKENEHDMFGKKTLSENIVLFGIEEDHPIKTVRLKFNAIEILKSAEVEMYECETCHFRTKRKGALKRHILVHREDCEVKMYECEICNFKTKCKGSFSTHRLIHRENSEVEMYECKMCTYKTKFKHNLKAHHLIHRESSEVEMYQCETQYINGILTDIFLIHRENSKVKIYACETCQFKSKHKGSFKKHLLVHGKIFEMEMYTCEICQYKTKRKEGLKKHLLVHREDSEIEMYKCEKCQYNTKRKGDLKRHLLVHRENTEVEMYKCEKCQYKTKRKEGLKQHLVVHREDSEIEMYKCEKCQYKTNRKEGLKKHLVVHRESSEIQMKKKADCNDLMACRACAKHFVNYSTFAASCEITEERIRYWQENSNSRELMDLNHVRVFCKENNYEIAGCPRMGLAKDYNNVELMTCRSCVTSLVSYLKFEKVCAKTEEKIKYWQDNRNSTERVKLNSVRIFCEENEHEIFGKKNLV</sequence>
<dbReference type="Pfam" id="PF00096">
    <property type="entry name" value="zf-C2H2"/>
    <property type="match status" value="2"/>
</dbReference>
<keyword evidence="10" id="KW-1185">Reference proteome</keyword>
<keyword evidence="5" id="KW-0862">Zinc</keyword>